<dbReference type="RefSeq" id="WP_154328373.1">
    <property type="nucleotide sequence ID" value="NZ_CP045696.1"/>
</dbReference>
<dbReference type="GO" id="GO:0006508">
    <property type="term" value="P:proteolysis"/>
    <property type="evidence" value="ECO:0007669"/>
    <property type="project" value="UniProtKB-KW"/>
</dbReference>
<dbReference type="NCBIfam" id="TIGR03296">
    <property type="entry name" value="M6dom_TIGR03296"/>
    <property type="match status" value="1"/>
</dbReference>
<dbReference type="EMBL" id="VULT01000004">
    <property type="protein sequence ID" value="MSS16914.1"/>
    <property type="molecule type" value="Genomic_DNA"/>
</dbReference>
<dbReference type="Proteomes" id="UP000483362">
    <property type="component" value="Unassembled WGS sequence"/>
</dbReference>
<dbReference type="PANTHER" id="PTHR41775:SF1">
    <property type="entry name" value="PEPTIDASE M6-LIKE DOMAIN-CONTAINING PROTEIN"/>
    <property type="match status" value="1"/>
</dbReference>
<dbReference type="Pfam" id="PF13306">
    <property type="entry name" value="LRR_5"/>
    <property type="match status" value="2"/>
</dbReference>
<evidence type="ECO:0000313" key="4">
    <source>
        <dbReference type="Proteomes" id="UP000483362"/>
    </source>
</evidence>
<evidence type="ECO:0000259" key="2">
    <source>
        <dbReference type="Pfam" id="PF05547"/>
    </source>
</evidence>
<comment type="caution">
    <text evidence="3">The sequence shown here is derived from an EMBL/GenBank/DDBJ whole genome shotgun (WGS) entry which is preliminary data.</text>
</comment>
<sequence>MKKLLTSFYFLLCSVMAMAIGPLPKARPVVQSDGTTVTVTAHGDGRVAFFTTSDGKIVVKDNRDNFYYAVISNGELTASPFLAHDPQIRGEAEIRFLEEHPVEEQLTRLNVLAHQRNPLHRAPSKTIVASTQDGLGKYNVPSEGSVTSLGKPAIPVIMVEFSDAKFAETTTQEKMTRFYNTPGYQEEAYCVGSVKDYFVSQSRGMFEPTFTVVGKVSLTKSYKDYGANNSYGFDTDVEGLVRDAVAAAVAQGVDFTPFKDKQGAVQLVSILYAGRGEATEPHTTANANLIWPCEVDINEEMSGVYFNSFFVGNELFEDGTLMGMGVFCHEFGHALGLPDFYCTDYNYRKDDPFGYWSIMDAGAYVNDGRSPIGYTAYERSYLGWLDIKEITGAQTVTLYPASMKDKDMAVLIRNPKDSKEYFILENRNPDTWYPHTDKEGHVFGQGLMVSHFVYDPVEWMRNVLNNVQDLKRAHIITADQSKLISSAAQENLFGNGVDHLDSLPLYGQQWLDAPFYRVMKNQDGSVTFNFMEVNGKPVPYQVGDVVDAGDLTLQYLGEKQWTVLPKREGAYSGHVVLPATFERDEKTYKVTAVSAGAFASCPNLLKVSIPASVDSIAPGAFRHSAKLSAIEVDEDNATYQSIDGALFTRSDAYGMDDVSSVEGQVTFDFNANPWGLPVSSNFSGQNNAGNIKAPIVQEGVTLEFENGNLPARLWKGASDVTLRTYQGGKLTFSVPDGCKIKHMEFTAPKFYLSAQEGTLVGNAWTGDAQAVTFLTTAPTQISKVVLTVTGLLMSESAILYYPAALTGSYALPQVVTRVGDFAFEGTALNEVKLSKAIARLGENSLSSTSLKRIVSPVATPPVASADPFAHTSETLCEIVLPNGGVEAYKADTYWGKFFNITNGVSSVMVQPESSPYFYDLQGRRVVRPTGGIYIYKGKLIAK</sequence>
<keyword evidence="3" id="KW-0645">Protease</keyword>
<protein>
    <submittedName>
        <fullName evidence="3">M6 family metalloprotease domain-containing protein</fullName>
    </submittedName>
</protein>
<evidence type="ECO:0000256" key="1">
    <source>
        <dbReference type="SAM" id="SignalP"/>
    </source>
</evidence>
<dbReference type="AlphaFoldDB" id="A0A6L5XDI8"/>
<dbReference type="InterPro" id="IPR026906">
    <property type="entry name" value="LRR_5"/>
</dbReference>
<feature type="domain" description="Peptidase M6-like" evidence="2">
    <location>
        <begin position="323"/>
        <end position="382"/>
    </location>
</feature>
<feature type="chain" id="PRO_5026912888" evidence="1">
    <location>
        <begin position="20"/>
        <end position="942"/>
    </location>
</feature>
<gene>
    <name evidence="3" type="ORF">FYJ29_03910</name>
</gene>
<dbReference type="GO" id="GO:0008237">
    <property type="term" value="F:metallopeptidase activity"/>
    <property type="evidence" value="ECO:0007669"/>
    <property type="project" value="UniProtKB-KW"/>
</dbReference>
<reference evidence="3 4" key="1">
    <citation type="submission" date="2019-08" db="EMBL/GenBank/DDBJ databases">
        <title>In-depth cultivation of the pig gut microbiome towards novel bacterial diversity and tailored functional studies.</title>
        <authorList>
            <person name="Wylensek D."/>
            <person name="Hitch T.C.A."/>
            <person name="Clavel T."/>
        </authorList>
    </citation>
    <scope>NUCLEOTIDE SEQUENCE [LARGE SCALE GENOMIC DNA]</scope>
    <source>
        <strain evidence="3 4">Oil-RF-744-WCA-WT-10</strain>
    </source>
</reference>
<dbReference type="Pfam" id="PF05547">
    <property type="entry name" value="Peptidase_M6"/>
    <property type="match status" value="1"/>
</dbReference>
<accession>A0A6L5XDI8</accession>
<dbReference type="Gene3D" id="3.80.10.10">
    <property type="entry name" value="Ribonuclease Inhibitor"/>
    <property type="match status" value="2"/>
</dbReference>
<keyword evidence="3" id="KW-0482">Metalloprotease</keyword>
<keyword evidence="1" id="KW-0732">Signal</keyword>
<organism evidence="3 4">
    <name type="scientific">Sodaliphilus pleomorphus</name>
    <dbReference type="NCBI Taxonomy" id="2606626"/>
    <lineage>
        <taxon>Bacteria</taxon>
        <taxon>Pseudomonadati</taxon>
        <taxon>Bacteroidota</taxon>
        <taxon>Bacteroidia</taxon>
        <taxon>Bacteroidales</taxon>
        <taxon>Muribaculaceae</taxon>
        <taxon>Sodaliphilus</taxon>
    </lineage>
</organism>
<name>A0A6L5XDI8_9BACT</name>
<dbReference type="InterPro" id="IPR032675">
    <property type="entry name" value="LRR_dom_sf"/>
</dbReference>
<keyword evidence="3" id="KW-0378">Hydrolase</keyword>
<feature type="signal peptide" evidence="1">
    <location>
        <begin position="1"/>
        <end position="19"/>
    </location>
</feature>
<dbReference type="PANTHER" id="PTHR41775">
    <property type="entry name" value="SECRETED PROTEIN-RELATED"/>
    <property type="match status" value="1"/>
</dbReference>
<keyword evidence="4" id="KW-1185">Reference proteome</keyword>
<dbReference type="SUPFAM" id="SSF55486">
    <property type="entry name" value="Metalloproteases ('zincins'), catalytic domain"/>
    <property type="match status" value="1"/>
</dbReference>
<proteinExistence type="predicted"/>
<evidence type="ECO:0000313" key="3">
    <source>
        <dbReference type="EMBL" id="MSS16914.1"/>
    </source>
</evidence>
<dbReference type="InterPro" id="IPR008757">
    <property type="entry name" value="Peptidase_M6-like_domain"/>
</dbReference>